<dbReference type="EMBL" id="JADZGI010000001">
    <property type="protein sequence ID" value="MBH0111800.1"/>
    <property type="molecule type" value="Genomic_DNA"/>
</dbReference>
<evidence type="ECO:0000313" key="13">
    <source>
        <dbReference type="Proteomes" id="UP000617634"/>
    </source>
</evidence>
<dbReference type="InterPro" id="IPR018448">
    <property type="entry name" value="TatB"/>
</dbReference>
<keyword evidence="7 9" id="KW-0811">Translocation</keyword>
<dbReference type="GO" id="GO:0043953">
    <property type="term" value="P:protein transport by the Tat complex"/>
    <property type="evidence" value="ECO:0007669"/>
    <property type="project" value="UniProtKB-UniRule"/>
</dbReference>
<sequence length="166" mass="17225">MFDIGATELLMVVVVAIVVIGPKDMPMAMRTAGRWIGKMRKVTGHFRSGIDAMVREAELEEMEKKWREQNEAIMNAAPKLPTAAELAAPSTKTPEEKANAAPAALPASEAAPAEAAGDTAAAVPPEVGATKPDGEDAAAKEDAIGAPRQAEFDLPAASTQTTSASS</sequence>
<evidence type="ECO:0000256" key="1">
    <source>
        <dbReference type="ARBA" id="ARBA00004167"/>
    </source>
</evidence>
<comment type="similarity">
    <text evidence="9">Belongs to the TatB family.</text>
</comment>
<evidence type="ECO:0000256" key="10">
    <source>
        <dbReference type="SAM" id="MobiDB-lite"/>
    </source>
</evidence>
<name>A0A931H9F4_9SPHN</name>
<organism evidence="12 13">
    <name type="scientific">Novosphingobium aureum</name>
    <dbReference type="NCBI Taxonomy" id="2792964"/>
    <lineage>
        <taxon>Bacteria</taxon>
        <taxon>Pseudomonadati</taxon>
        <taxon>Pseudomonadota</taxon>
        <taxon>Alphaproteobacteria</taxon>
        <taxon>Sphingomonadales</taxon>
        <taxon>Sphingomonadaceae</taxon>
        <taxon>Novosphingobium</taxon>
    </lineage>
</organism>
<comment type="subcellular location">
    <subcellularLocation>
        <location evidence="9">Cell membrane</location>
        <topology evidence="9">Single-pass membrane protein</topology>
    </subcellularLocation>
    <subcellularLocation>
        <location evidence="1">Membrane</location>
        <topology evidence="1">Single-pass membrane protein</topology>
    </subcellularLocation>
</comment>
<keyword evidence="13" id="KW-1185">Reference proteome</keyword>
<reference evidence="12" key="1">
    <citation type="submission" date="2020-11" db="EMBL/GenBank/DDBJ databases">
        <title>Novosphingobium aureum sp. nov., a marine bacterium isolated from sediment of a salt flat.</title>
        <authorList>
            <person name="Yoo Y."/>
            <person name="Kim J.-J."/>
        </authorList>
    </citation>
    <scope>NUCLEOTIDE SEQUENCE</scope>
    <source>
        <strain evidence="12">YJ-S2-02</strain>
    </source>
</reference>
<keyword evidence="6 9" id="KW-1133">Transmembrane helix</keyword>
<dbReference type="Gene3D" id="1.20.5.3310">
    <property type="match status" value="1"/>
</dbReference>
<accession>A0A931H9F4</accession>
<evidence type="ECO:0000256" key="5">
    <source>
        <dbReference type="ARBA" id="ARBA00022927"/>
    </source>
</evidence>
<keyword evidence="3 9" id="KW-1003">Cell membrane</keyword>
<dbReference type="HAMAP" id="MF_00237">
    <property type="entry name" value="TatB"/>
    <property type="match status" value="1"/>
</dbReference>
<protein>
    <recommendedName>
        <fullName evidence="9">Sec-independent protein translocase protein TatB</fullName>
    </recommendedName>
</protein>
<evidence type="ECO:0000313" key="12">
    <source>
        <dbReference type="EMBL" id="MBH0111800.1"/>
    </source>
</evidence>
<evidence type="ECO:0000256" key="2">
    <source>
        <dbReference type="ARBA" id="ARBA00022448"/>
    </source>
</evidence>
<keyword evidence="4 9" id="KW-0812">Transmembrane</keyword>
<comment type="caution">
    <text evidence="12">The sequence shown here is derived from an EMBL/GenBank/DDBJ whole genome shotgun (WGS) entry which is preliminary data.</text>
</comment>
<dbReference type="Proteomes" id="UP000617634">
    <property type="component" value="Unassembled WGS sequence"/>
</dbReference>
<dbReference type="AlphaFoldDB" id="A0A931H9F4"/>
<dbReference type="PRINTS" id="PR01506">
    <property type="entry name" value="TATBPROTEIN"/>
</dbReference>
<evidence type="ECO:0000256" key="6">
    <source>
        <dbReference type="ARBA" id="ARBA00022989"/>
    </source>
</evidence>
<evidence type="ECO:0000256" key="4">
    <source>
        <dbReference type="ARBA" id="ARBA00022692"/>
    </source>
</evidence>
<dbReference type="Pfam" id="PF02416">
    <property type="entry name" value="TatA_B_E"/>
    <property type="match status" value="1"/>
</dbReference>
<evidence type="ECO:0000256" key="8">
    <source>
        <dbReference type="ARBA" id="ARBA00023136"/>
    </source>
</evidence>
<comment type="subunit">
    <text evidence="9">The Tat system comprises two distinct complexes: a TatABC complex, containing multiple copies of TatA, TatB and TatC subunits, and a separate TatA complex, containing only TatA subunits. Substrates initially bind to the TatABC complex, which probably triggers association of the separate TatA complex to form the active translocon.</text>
</comment>
<dbReference type="PANTHER" id="PTHR33162">
    <property type="entry name" value="SEC-INDEPENDENT PROTEIN TRANSLOCASE PROTEIN TATA, CHLOROPLASTIC"/>
    <property type="match status" value="1"/>
</dbReference>
<keyword evidence="2 9" id="KW-0813">Transport</keyword>
<feature type="compositionally biased region" description="Low complexity" evidence="10">
    <location>
        <begin position="99"/>
        <end position="126"/>
    </location>
</feature>
<feature type="transmembrane region" description="Helical" evidence="11">
    <location>
        <begin position="6"/>
        <end position="22"/>
    </location>
</feature>
<evidence type="ECO:0000256" key="9">
    <source>
        <dbReference type="HAMAP-Rule" id="MF_00237"/>
    </source>
</evidence>
<proteinExistence type="inferred from homology"/>
<keyword evidence="8 9" id="KW-0472">Membrane</keyword>
<feature type="compositionally biased region" description="Basic and acidic residues" evidence="10">
    <location>
        <begin position="132"/>
        <end position="143"/>
    </location>
</feature>
<dbReference type="InterPro" id="IPR003369">
    <property type="entry name" value="TatA/B/E"/>
</dbReference>
<feature type="region of interest" description="Disordered" evidence="10">
    <location>
        <begin position="69"/>
        <end position="166"/>
    </location>
</feature>
<keyword evidence="5 9" id="KW-0653">Protein transport</keyword>
<gene>
    <name evidence="9 12" type="primary">tatB</name>
    <name evidence="12" type="ORF">I5E68_02390</name>
</gene>
<evidence type="ECO:0000256" key="3">
    <source>
        <dbReference type="ARBA" id="ARBA00022475"/>
    </source>
</evidence>
<dbReference type="GO" id="GO:0033281">
    <property type="term" value="C:TAT protein transport complex"/>
    <property type="evidence" value="ECO:0007669"/>
    <property type="project" value="UniProtKB-UniRule"/>
</dbReference>
<dbReference type="RefSeq" id="WP_197160401.1">
    <property type="nucleotide sequence ID" value="NZ_JADZGI010000001.1"/>
</dbReference>
<comment type="function">
    <text evidence="9">Part of the twin-arginine translocation (Tat) system that transports large folded proteins containing a characteristic twin-arginine motif in their signal peptide across membranes. Together with TatC, TatB is part of a receptor directly interacting with Tat signal peptides. TatB may form an oligomeric binding site that transiently accommodates folded Tat precursor proteins before their translocation.</text>
</comment>
<dbReference type="NCBIfam" id="TIGR01410">
    <property type="entry name" value="tatB"/>
    <property type="match status" value="1"/>
</dbReference>
<feature type="compositionally biased region" description="Low complexity" evidence="10">
    <location>
        <begin position="156"/>
        <end position="166"/>
    </location>
</feature>
<dbReference type="GO" id="GO:0008320">
    <property type="term" value="F:protein transmembrane transporter activity"/>
    <property type="evidence" value="ECO:0007669"/>
    <property type="project" value="UniProtKB-UniRule"/>
</dbReference>
<evidence type="ECO:0000256" key="11">
    <source>
        <dbReference type="SAM" id="Phobius"/>
    </source>
</evidence>
<dbReference type="PANTHER" id="PTHR33162:SF1">
    <property type="entry name" value="SEC-INDEPENDENT PROTEIN TRANSLOCASE PROTEIN TATA, CHLOROPLASTIC"/>
    <property type="match status" value="1"/>
</dbReference>
<evidence type="ECO:0000256" key="7">
    <source>
        <dbReference type="ARBA" id="ARBA00023010"/>
    </source>
</evidence>